<evidence type="ECO:0000256" key="1">
    <source>
        <dbReference type="SAM" id="Phobius"/>
    </source>
</evidence>
<keyword evidence="1" id="KW-0472">Membrane</keyword>
<proteinExistence type="predicted"/>
<organism evidence="2">
    <name type="scientific">Amphora coffeiformis</name>
    <dbReference type="NCBI Taxonomy" id="265554"/>
    <lineage>
        <taxon>Eukaryota</taxon>
        <taxon>Sar</taxon>
        <taxon>Stramenopiles</taxon>
        <taxon>Ochrophyta</taxon>
        <taxon>Bacillariophyta</taxon>
        <taxon>Bacillariophyceae</taxon>
        <taxon>Bacillariophycidae</taxon>
        <taxon>Thalassiophysales</taxon>
        <taxon>Catenulaceae</taxon>
        <taxon>Amphora</taxon>
    </lineage>
</organism>
<keyword evidence="1" id="KW-1133">Transmembrane helix</keyword>
<dbReference type="EMBL" id="HBIM01007201">
    <property type="protein sequence ID" value="CAE0408380.1"/>
    <property type="molecule type" value="Transcribed_RNA"/>
</dbReference>
<evidence type="ECO:0000313" key="2">
    <source>
        <dbReference type="EMBL" id="CAE0408380.1"/>
    </source>
</evidence>
<dbReference type="AlphaFoldDB" id="A0A7S3L3X7"/>
<gene>
    <name evidence="2" type="ORF">ACOF00016_LOCUS6136</name>
</gene>
<protein>
    <submittedName>
        <fullName evidence="2">Uncharacterized protein</fullName>
    </submittedName>
</protein>
<name>A0A7S3L3X7_9STRA</name>
<reference evidence="2" key="1">
    <citation type="submission" date="2021-01" db="EMBL/GenBank/DDBJ databases">
        <authorList>
            <person name="Corre E."/>
            <person name="Pelletier E."/>
            <person name="Niang G."/>
            <person name="Scheremetjew M."/>
            <person name="Finn R."/>
            <person name="Kale V."/>
            <person name="Holt S."/>
            <person name="Cochrane G."/>
            <person name="Meng A."/>
            <person name="Brown T."/>
            <person name="Cohen L."/>
        </authorList>
    </citation>
    <scope>NUCLEOTIDE SEQUENCE</scope>
    <source>
        <strain evidence="2">CCMP127</strain>
    </source>
</reference>
<accession>A0A7S3L3X7</accession>
<feature type="transmembrane region" description="Helical" evidence="1">
    <location>
        <begin position="79"/>
        <end position="102"/>
    </location>
</feature>
<keyword evidence="1" id="KW-0812">Transmembrane</keyword>
<feature type="transmembrane region" description="Helical" evidence="1">
    <location>
        <begin position="267"/>
        <end position="290"/>
    </location>
</feature>
<sequence length="401" mass="44748">MNTTNDEYNENTLNEFHGFLPAKPVVILSWLSVAAAIILSISSCKLCCCPRCCRRRQNNNDENNEPKDQSPLPPSPEKFLALVSTTLLLVLLSLFMVGYATARRILEVHDYKGHMRVVGWTTKDNQIYTTEVIHKGEGRYFEHSLRAEFQVEWGYEWACPKHDDRVCPASTVKESNPPRMCEQIICITISETYTCTDNESQVAQSAVTNCANSIFDIQQEVENGYYVPYDPTEGPSQDVNWPSLVAYGNCDNCHVTTKVPRYHALQFARAAVLVLWSIGAALVTVSFVWVCRSSSSSSGGPAAFKTNNNHQPTVGANTMDMVETPVSVVPAAELTTSPMAVEVINHHYDYHHYNGNQNPTVIPEATVLSRENESDIMVYGQPEVYPPNSAIPYDNNNTPNK</sequence>